<dbReference type="Gramene" id="HORVU.MOREX.r3.5HG0432480.1">
    <property type="protein sequence ID" value="HORVU.MOREX.r3.5HG0432480.1.CDS1"/>
    <property type="gene ID" value="HORVU.MOREX.r3.5HG0432480"/>
</dbReference>
<keyword evidence="2" id="KW-1185">Reference proteome</keyword>
<proteinExistence type="predicted"/>
<dbReference type="Gramene" id="HORVU.MOREX.r2.5HG0359120.1">
    <property type="protein sequence ID" value="HORVU.MOREX.r2.5HG0359120.1.CDS.1"/>
    <property type="gene ID" value="HORVU.MOREX.r2.5HG0359120"/>
</dbReference>
<protein>
    <submittedName>
        <fullName evidence="1">Uncharacterized protein</fullName>
    </submittedName>
</protein>
<organism evidence="1 2">
    <name type="scientific">Hordeum vulgare subsp. vulgare</name>
    <name type="common">Domesticated barley</name>
    <dbReference type="NCBI Taxonomy" id="112509"/>
    <lineage>
        <taxon>Eukaryota</taxon>
        <taxon>Viridiplantae</taxon>
        <taxon>Streptophyta</taxon>
        <taxon>Embryophyta</taxon>
        <taxon>Tracheophyta</taxon>
        <taxon>Spermatophyta</taxon>
        <taxon>Magnoliopsida</taxon>
        <taxon>Liliopsida</taxon>
        <taxon>Poales</taxon>
        <taxon>Poaceae</taxon>
        <taxon>BOP clade</taxon>
        <taxon>Pooideae</taxon>
        <taxon>Triticodae</taxon>
        <taxon>Triticeae</taxon>
        <taxon>Hordeinae</taxon>
        <taxon>Hordeum</taxon>
    </lineage>
</organism>
<sequence length="98" mass="10850">MNPCNHYYWEDGEDNYVAFLIANGFIAGGGTASVDYSGGDFRFEAIEEEIGSGLKMDQLVPKMEQCLNKMDQLIVLCRHVITALVVLIAIMLYVAVAK</sequence>
<name>A0A287DZ68_HORVV</name>
<evidence type="ECO:0000313" key="2">
    <source>
        <dbReference type="Proteomes" id="UP000011116"/>
    </source>
</evidence>
<dbReference type="AlphaFoldDB" id="A0A287DZ68"/>
<reference evidence="1" key="2">
    <citation type="submission" date="2020-10" db="EMBL/GenBank/DDBJ databases">
        <authorList>
            <person name="Scholz U."/>
            <person name="Mascher M."/>
            <person name="Fiebig A."/>
        </authorList>
    </citation>
    <scope>NUCLEOTIDE SEQUENCE [LARGE SCALE GENOMIC DNA]</scope>
    <source>
        <strain evidence="1">cv. Morex</strain>
    </source>
</reference>
<dbReference type="EnsemblPlants" id="HORVU.MOREX.r3.5HG0432480.1">
    <property type="protein sequence ID" value="HORVU.MOREX.r3.5HG0432480.1.CDS1"/>
    <property type="gene ID" value="HORVU.MOREX.r3.5HG0432480"/>
</dbReference>
<reference evidence="1" key="3">
    <citation type="submission" date="2022-01" db="UniProtKB">
        <authorList>
            <consortium name="EnsemblPlants"/>
        </authorList>
    </citation>
    <scope>IDENTIFICATION</scope>
    <source>
        <strain evidence="1">subsp. vulgare</strain>
    </source>
</reference>
<reference evidence="2" key="1">
    <citation type="journal article" date="2012" name="Nature">
        <title>A physical, genetic and functional sequence assembly of the barley genome.</title>
        <authorList>
            <consortium name="The International Barley Genome Sequencing Consortium"/>
            <person name="Mayer K.F."/>
            <person name="Waugh R."/>
            <person name="Brown J.W."/>
            <person name="Schulman A."/>
            <person name="Langridge P."/>
            <person name="Platzer M."/>
            <person name="Fincher G.B."/>
            <person name="Muehlbauer G.J."/>
            <person name="Sato K."/>
            <person name="Close T.J."/>
            <person name="Wise R.P."/>
            <person name="Stein N."/>
        </authorList>
    </citation>
    <scope>NUCLEOTIDE SEQUENCE [LARGE SCALE GENOMIC DNA]</scope>
    <source>
        <strain evidence="2">cv. Morex</strain>
    </source>
</reference>
<evidence type="ECO:0000313" key="1">
    <source>
        <dbReference type="EnsemblPlants" id="HORVU.MOREX.r3.5HG0432480.1.CDS1"/>
    </source>
</evidence>
<dbReference type="Proteomes" id="UP000011116">
    <property type="component" value="Chromosome 5H"/>
</dbReference>
<accession>A0A287DZ68</accession>